<sequence>MTALGIDPSFKATGFAWQPPMCRWRTFVVRGDDRPRLRKIIALAASEGCSVAYIEEVYAGPNRKTSLQLAGLGGEIRAWCINSGLDFVMVNAKTWQSAMLGDYEKGKHKEASIAAAKGLGAGVTRYTLRGLAVDDDNMADAVNLAEYGRLNYGPGGQTGP</sequence>
<proteinExistence type="predicted"/>
<evidence type="ECO:0000313" key="1">
    <source>
        <dbReference type="EMBL" id="KKM93301.1"/>
    </source>
</evidence>
<dbReference type="AlphaFoldDB" id="A0A0F9M1W0"/>
<protein>
    <recommendedName>
        <fullName evidence="2">Holliday junction resolvase RuvC</fullName>
    </recommendedName>
</protein>
<organism evidence="1">
    <name type="scientific">marine sediment metagenome</name>
    <dbReference type="NCBI Taxonomy" id="412755"/>
    <lineage>
        <taxon>unclassified sequences</taxon>
        <taxon>metagenomes</taxon>
        <taxon>ecological metagenomes</taxon>
    </lineage>
</organism>
<dbReference type="Gene3D" id="3.30.420.10">
    <property type="entry name" value="Ribonuclease H-like superfamily/Ribonuclease H"/>
    <property type="match status" value="1"/>
</dbReference>
<reference evidence="1" key="1">
    <citation type="journal article" date="2015" name="Nature">
        <title>Complex archaea that bridge the gap between prokaryotes and eukaryotes.</title>
        <authorList>
            <person name="Spang A."/>
            <person name="Saw J.H."/>
            <person name="Jorgensen S.L."/>
            <person name="Zaremba-Niedzwiedzka K."/>
            <person name="Martijn J."/>
            <person name="Lind A.E."/>
            <person name="van Eijk R."/>
            <person name="Schleper C."/>
            <person name="Guy L."/>
            <person name="Ettema T.J."/>
        </authorList>
    </citation>
    <scope>NUCLEOTIDE SEQUENCE</scope>
</reference>
<dbReference type="GO" id="GO:0003676">
    <property type="term" value="F:nucleic acid binding"/>
    <property type="evidence" value="ECO:0007669"/>
    <property type="project" value="InterPro"/>
</dbReference>
<name>A0A0F9M1W0_9ZZZZ</name>
<comment type="caution">
    <text evidence="1">The sequence shown here is derived from an EMBL/GenBank/DDBJ whole genome shotgun (WGS) entry which is preliminary data.</text>
</comment>
<dbReference type="EMBL" id="LAZR01006284">
    <property type="protein sequence ID" value="KKM93301.1"/>
    <property type="molecule type" value="Genomic_DNA"/>
</dbReference>
<dbReference type="InterPro" id="IPR012337">
    <property type="entry name" value="RNaseH-like_sf"/>
</dbReference>
<evidence type="ECO:0008006" key="2">
    <source>
        <dbReference type="Google" id="ProtNLM"/>
    </source>
</evidence>
<dbReference type="InterPro" id="IPR036397">
    <property type="entry name" value="RNaseH_sf"/>
</dbReference>
<dbReference type="SUPFAM" id="SSF53098">
    <property type="entry name" value="Ribonuclease H-like"/>
    <property type="match status" value="1"/>
</dbReference>
<accession>A0A0F9M1W0</accession>
<gene>
    <name evidence="1" type="ORF">LCGC14_1209760</name>
</gene>